<dbReference type="OrthoDB" id="3979469at2759"/>
<evidence type="ECO:0000313" key="3">
    <source>
        <dbReference type="Proteomes" id="UP000070501"/>
    </source>
</evidence>
<proteinExistence type="predicted"/>
<dbReference type="PANTHER" id="PTHR39153">
    <property type="entry name" value="AGR244WP"/>
    <property type="match status" value="1"/>
</dbReference>
<dbReference type="InParanoid" id="A0A136J874"/>
<dbReference type="PANTHER" id="PTHR39153:SF1">
    <property type="entry name" value="AGR244WP"/>
    <property type="match status" value="1"/>
</dbReference>
<name>A0A136J874_9PEZI</name>
<accession>A0A136J874</accession>
<feature type="region of interest" description="Disordered" evidence="1">
    <location>
        <begin position="102"/>
        <end position="128"/>
    </location>
</feature>
<evidence type="ECO:0000313" key="2">
    <source>
        <dbReference type="EMBL" id="KXJ93355.1"/>
    </source>
</evidence>
<sequence>MGALDSKEIELAQWEAARGAGYGALKWGAFSAACGGLGYAFSPVYRGLTIQFKVYLQMSGMILGSMIEADARMRRYEQQVRIQRRLARDRAEWERFTREFGEDDADLLPPSLARQRTPPPGEGSSSKK</sequence>
<dbReference type="EMBL" id="KQ964248">
    <property type="protein sequence ID" value="KXJ93355.1"/>
    <property type="molecule type" value="Genomic_DNA"/>
</dbReference>
<dbReference type="Proteomes" id="UP000070501">
    <property type="component" value="Unassembled WGS sequence"/>
</dbReference>
<evidence type="ECO:0000256" key="1">
    <source>
        <dbReference type="SAM" id="MobiDB-lite"/>
    </source>
</evidence>
<organism evidence="2 3">
    <name type="scientific">Microdochium bolleyi</name>
    <dbReference type="NCBI Taxonomy" id="196109"/>
    <lineage>
        <taxon>Eukaryota</taxon>
        <taxon>Fungi</taxon>
        <taxon>Dikarya</taxon>
        <taxon>Ascomycota</taxon>
        <taxon>Pezizomycotina</taxon>
        <taxon>Sordariomycetes</taxon>
        <taxon>Xylariomycetidae</taxon>
        <taxon>Xylariales</taxon>
        <taxon>Microdochiaceae</taxon>
        <taxon>Microdochium</taxon>
    </lineage>
</organism>
<reference evidence="3" key="1">
    <citation type="submission" date="2016-02" db="EMBL/GenBank/DDBJ databases">
        <title>Draft genome sequence of Microdochium bolleyi, a fungal endophyte of beachgrass.</title>
        <authorList>
            <consortium name="DOE Joint Genome Institute"/>
            <person name="David A.S."/>
            <person name="May G."/>
            <person name="Haridas S."/>
            <person name="Lim J."/>
            <person name="Wang M."/>
            <person name="Labutti K."/>
            <person name="Lipzen A."/>
            <person name="Barry K."/>
            <person name="Grigoriev I.V."/>
        </authorList>
    </citation>
    <scope>NUCLEOTIDE SEQUENCE [LARGE SCALE GENOMIC DNA]</scope>
    <source>
        <strain evidence="3">J235TASD1</strain>
    </source>
</reference>
<gene>
    <name evidence="2" type="ORF">Micbo1qcDRAFT_203435</name>
</gene>
<dbReference type="InterPro" id="IPR038882">
    <property type="entry name" value="Rcf3"/>
</dbReference>
<evidence type="ECO:0008006" key="4">
    <source>
        <dbReference type="Google" id="ProtNLM"/>
    </source>
</evidence>
<dbReference type="AlphaFoldDB" id="A0A136J874"/>
<protein>
    <recommendedName>
        <fullName evidence="4">Imidazoleglycerol-phosphate dehydratase</fullName>
    </recommendedName>
</protein>
<keyword evidence="3" id="KW-1185">Reference proteome</keyword>